<keyword evidence="10" id="KW-1185">Reference proteome</keyword>
<accession>A0A096P7W2</accession>
<dbReference type="GO" id="GO:0010181">
    <property type="term" value="F:FMN binding"/>
    <property type="evidence" value="ECO:0007669"/>
    <property type="project" value="InterPro"/>
</dbReference>
<dbReference type="InterPro" id="IPR001199">
    <property type="entry name" value="Cyt_B5-like_heme/steroid-bd"/>
</dbReference>
<comment type="caution">
    <text evidence="9">The sequence shown here is derived from an EMBL/GenBank/DDBJ whole genome shotgun (WGS) entry which is preliminary data.</text>
</comment>
<dbReference type="PANTHER" id="PTHR43400">
    <property type="entry name" value="FUMARATE REDUCTASE"/>
    <property type="match status" value="1"/>
</dbReference>
<dbReference type="Gene3D" id="3.50.50.60">
    <property type="entry name" value="FAD/NAD(P)-binding domain"/>
    <property type="match status" value="1"/>
</dbReference>
<dbReference type="InterPro" id="IPR018506">
    <property type="entry name" value="Cyt_B5_heme-BS"/>
</dbReference>
<dbReference type="AlphaFoldDB" id="A0A096P7W2"/>
<evidence type="ECO:0000256" key="6">
    <source>
        <dbReference type="ARBA" id="ARBA00023002"/>
    </source>
</evidence>
<dbReference type="GO" id="GO:0016491">
    <property type="term" value="F:oxidoreductase activity"/>
    <property type="evidence" value="ECO:0007669"/>
    <property type="project" value="UniProtKB-KW"/>
</dbReference>
<keyword evidence="6" id="KW-0560">Oxidoreductase</keyword>
<sequence>MAEQVIVIGGGLAGLSAAHTVLEHGARVVLLDKCSFLGGNSTKATSGINGALTRTQARLNIPDSADKFEDDIIKGAAGVGHTEAPAHTIPLAKVLAQGSGSSVDWLCEKFKLDLSLVAQLGGHSYPRTHRGKERFPGFTITYALMEGLEKVMEDSNGETARIITKAEAKRLLTDGSGTVIGVEYEKDGVLNQEYGPVVIATGGFGADYKPDSLLKKYRPDLQALPTTNGDHCTGDGIKMAMAVGADTIDMTSVQVHPTGLVNPAEPDSKVKFLAAEALRGVGGILLDANGNRFADELGRRDYVSGEMNRNKGPFRLILNGKASTEIEWHCKHYVGRGIMKRHDSGAEVAKELGISPQKLADTFAKYNEAARTKNCPFGKKFFTNAPFEMNDFFHSAIVCTVVHYTMGGLAINTDSQIVGPRGPIPGLFGAGEVVGGIHGRNRLGGNSLLDCVVFGRVAGSAVSRHLMSTAIRALRSGQTTAMNRVANLNDKINPPAMSAAPAAASAASGGGSRALTMDEINKHNTEGDLWVIIEGNVYDLTKFLPDHPGGKKAIMLFAGKDATEEFNMLHPPNVLKKYLSPDAKIGTVLG</sequence>
<evidence type="ECO:0000256" key="1">
    <source>
        <dbReference type="ARBA" id="ARBA00001974"/>
    </source>
</evidence>
<dbReference type="InterPro" id="IPR003953">
    <property type="entry name" value="FAD-dep_OxRdtase_2_FAD-bd"/>
</dbReference>
<dbReference type="InterPro" id="IPR036400">
    <property type="entry name" value="Cyt_B5-like_heme/steroid_sf"/>
</dbReference>
<keyword evidence="3" id="KW-0285">Flavoprotein</keyword>
<evidence type="ECO:0000256" key="7">
    <source>
        <dbReference type="ARBA" id="ARBA00023004"/>
    </source>
</evidence>
<dbReference type="SUPFAM" id="SSF55856">
    <property type="entry name" value="Cytochrome b5-like heme/steroid binding domain"/>
    <property type="match status" value="1"/>
</dbReference>
<reference evidence="10" key="1">
    <citation type="journal article" date="2006" name="Proc. Natl. Acad. Sci. U.S.A.">
        <title>Genome analysis of the smallest free-living eukaryote Ostreococcus tauri unveils many unique features.</title>
        <authorList>
            <person name="Derelle E."/>
            <person name="Ferraz C."/>
            <person name="Rombauts S."/>
            <person name="Rouze P."/>
            <person name="Worden A.Z."/>
            <person name="Robbens S."/>
            <person name="Partensky F."/>
            <person name="Degroeve S."/>
            <person name="Echeynie S."/>
            <person name="Cooke R."/>
            <person name="Saeys Y."/>
            <person name="Wuyts J."/>
            <person name="Jabbari K."/>
            <person name="Bowler C."/>
            <person name="Panaud O."/>
            <person name="Piegu B."/>
            <person name="Ball S.G."/>
            <person name="Ral J.-P."/>
            <person name="Bouget F.-Y."/>
            <person name="Piganeau G."/>
            <person name="De Baets B."/>
            <person name="Picard A."/>
            <person name="Delseny M."/>
            <person name="Demaille J."/>
            <person name="Van de Peer Y."/>
            <person name="Moreau H."/>
        </authorList>
    </citation>
    <scope>NUCLEOTIDE SEQUENCE [LARGE SCALE GENOMIC DNA]</scope>
    <source>
        <strain evidence="10">OTTH 0595 / CCAP 157/2 / RCC745</strain>
    </source>
</reference>
<protein>
    <submittedName>
        <fullName evidence="9">Succinate dehydrogenase/fumarate reductase flavoprotein, catalytic domain</fullName>
    </submittedName>
</protein>
<dbReference type="SUPFAM" id="SSF56425">
    <property type="entry name" value="Succinate dehydrogenase/fumarate reductase flavoprotein, catalytic domain"/>
    <property type="match status" value="1"/>
</dbReference>
<dbReference type="PRINTS" id="PR00363">
    <property type="entry name" value="CYTOCHROMEB5"/>
</dbReference>
<dbReference type="GO" id="GO:0020037">
    <property type="term" value="F:heme binding"/>
    <property type="evidence" value="ECO:0007669"/>
    <property type="project" value="InterPro"/>
</dbReference>
<gene>
    <name evidence="9" type="ORF">OT_ostta13g01470</name>
</gene>
<dbReference type="OrthoDB" id="10254877at2759"/>
<dbReference type="InParanoid" id="A0A096P7W2"/>
<comment type="cofactor">
    <cofactor evidence="1">
        <name>FAD</name>
        <dbReference type="ChEBI" id="CHEBI:57692"/>
    </cofactor>
</comment>
<dbReference type="InterPro" id="IPR010960">
    <property type="entry name" value="Flavocytochrome_c"/>
</dbReference>
<dbReference type="SMART" id="SM01117">
    <property type="entry name" value="Cyt-b5"/>
    <property type="match status" value="1"/>
</dbReference>
<dbReference type="InterPro" id="IPR036188">
    <property type="entry name" value="FAD/NAD-bd_sf"/>
</dbReference>
<evidence type="ECO:0000256" key="3">
    <source>
        <dbReference type="ARBA" id="ARBA00022630"/>
    </source>
</evidence>
<evidence type="ECO:0000256" key="2">
    <source>
        <dbReference type="ARBA" id="ARBA00022617"/>
    </source>
</evidence>
<dbReference type="PROSITE" id="PS50255">
    <property type="entry name" value="CYTOCHROME_B5_2"/>
    <property type="match status" value="1"/>
</dbReference>
<dbReference type="KEGG" id="ota:OT_ostta13g01470"/>
<keyword evidence="7" id="KW-0408">Iron</keyword>
<proteinExistence type="predicted"/>
<dbReference type="Gene3D" id="3.90.700.10">
    <property type="entry name" value="Succinate dehydrogenase/fumarate reductase flavoprotein, catalytic domain"/>
    <property type="match status" value="1"/>
</dbReference>
<evidence type="ECO:0000256" key="5">
    <source>
        <dbReference type="ARBA" id="ARBA00022827"/>
    </source>
</evidence>
<feature type="domain" description="Cytochrome b5 heme-binding" evidence="8">
    <location>
        <begin position="512"/>
        <end position="589"/>
    </location>
</feature>
<dbReference type="GO" id="GO:0046872">
    <property type="term" value="F:metal ion binding"/>
    <property type="evidence" value="ECO:0007669"/>
    <property type="project" value="UniProtKB-KW"/>
</dbReference>
<dbReference type="InterPro" id="IPR027477">
    <property type="entry name" value="Succ_DH/fumarate_Rdtase_cat_sf"/>
</dbReference>
<dbReference type="RefSeq" id="XP_003082623.2">
    <property type="nucleotide sequence ID" value="XM_003082575.2"/>
</dbReference>
<name>A0A096P7W2_OSTTA</name>
<dbReference type="FunFam" id="3.10.120.10:FF:000009">
    <property type="entry name" value="Cytochrome b2, mitochondrial, putative"/>
    <property type="match status" value="1"/>
</dbReference>
<evidence type="ECO:0000256" key="4">
    <source>
        <dbReference type="ARBA" id="ARBA00022723"/>
    </source>
</evidence>
<dbReference type="Pfam" id="PF00173">
    <property type="entry name" value="Cyt-b5"/>
    <property type="match status" value="1"/>
</dbReference>
<dbReference type="Proteomes" id="UP000009170">
    <property type="component" value="Unassembled WGS sequence"/>
</dbReference>
<keyword evidence="2" id="KW-0349">Heme</keyword>
<dbReference type="GeneID" id="9837397"/>
<organism evidence="9 10">
    <name type="scientific">Ostreococcus tauri</name>
    <name type="common">Marine green alga</name>
    <dbReference type="NCBI Taxonomy" id="70448"/>
    <lineage>
        <taxon>Eukaryota</taxon>
        <taxon>Viridiplantae</taxon>
        <taxon>Chlorophyta</taxon>
        <taxon>Mamiellophyceae</taxon>
        <taxon>Mamiellales</taxon>
        <taxon>Bathycoccaceae</taxon>
        <taxon>Ostreococcus</taxon>
    </lineage>
</organism>
<dbReference type="EMBL" id="CAID01000013">
    <property type="protein sequence ID" value="CEG00107.1"/>
    <property type="molecule type" value="Genomic_DNA"/>
</dbReference>
<dbReference type="STRING" id="70448.A0A096P7W2"/>
<evidence type="ECO:0000313" key="9">
    <source>
        <dbReference type="EMBL" id="CEG00107.1"/>
    </source>
</evidence>
<dbReference type="Gene3D" id="3.10.120.10">
    <property type="entry name" value="Cytochrome b5-like heme/steroid binding domain"/>
    <property type="match status" value="1"/>
</dbReference>
<dbReference type="Pfam" id="PF00890">
    <property type="entry name" value="FAD_binding_2"/>
    <property type="match status" value="1"/>
</dbReference>
<dbReference type="SUPFAM" id="SSF51905">
    <property type="entry name" value="FAD/NAD(P)-binding domain"/>
    <property type="match status" value="1"/>
</dbReference>
<keyword evidence="4" id="KW-0479">Metal-binding</keyword>
<evidence type="ECO:0000259" key="8">
    <source>
        <dbReference type="PROSITE" id="PS50255"/>
    </source>
</evidence>
<dbReference type="NCBIfam" id="TIGR01813">
    <property type="entry name" value="flavo_cyto_c"/>
    <property type="match status" value="1"/>
</dbReference>
<reference evidence="9 10" key="2">
    <citation type="journal article" date="2014" name="BMC Genomics">
        <title>An improved genome of the model marine alga Ostreococcus tauri unfolds by assessing Illumina de novo assemblies.</title>
        <authorList>
            <person name="Blanc-Mathieu R."/>
            <person name="Verhelst B."/>
            <person name="Derelle E."/>
            <person name="Rombauts S."/>
            <person name="Bouget F.Y."/>
            <person name="Carre I."/>
            <person name="Chateau A."/>
            <person name="Eyre-Walker A."/>
            <person name="Grimsley N."/>
            <person name="Moreau H."/>
            <person name="Piegu B."/>
            <person name="Rivals E."/>
            <person name="Schackwitz W."/>
            <person name="Van de Peer Y."/>
            <person name="Piganeau G."/>
        </authorList>
    </citation>
    <scope>NUCLEOTIDE SEQUENCE [LARGE SCALE GENOMIC DNA]</scope>
    <source>
        <strain evidence="10">OTTH 0595 / CCAP 157/2 / RCC745</strain>
    </source>
</reference>
<dbReference type="InterPro" id="IPR050315">
    <property type="entry name" value="FAD-oxidoreductase_2"/>
</dbReference>
<keyword evidence="5" id="KW-0274">FAD</keyword>
<dbReference type="PANTHER" id="PTHR43400:SF1">
    <property type="entry name" value="FUMARATE REDUCTASE"/>
    <property type="match status" value="1"/>
</dbReference>
<dbReference type="PROSITE" id="PS00191">
    <property type="entry name" value="CYTOCHROME_B5_1"/>
    <property type="match status" value="1"/>
</dbReference>
<evidence type="ECO:0000313" key="10">
    <source>
        <dbReference type="Proteomes" id="UP000009170"/>
    </source>
</evidence>